<feature type="transmembrane region" description="Helical" evidence="12">
    <location>
        <begin position="191"/>
        <end position="214"/>
    </location>
</feature>
<dbReference type="HOGENOM" id="CLU_029048_1_0_1"/>
<name>K5XC18_AGABU</name>
<feature type="signal peptide" evidence="13">
    <location>
        <begin position="1"/>
        <end position="23"/>
    </location>
</feature>
<evidence type="ECO:0000256" key="8">
    <source>
        <dbReference type="ARBA" id="ARBA00022692"/>
    </source>
</evidence>
<dbReference type="STRING" id="597362.K5XC18"/>
<dbReference type="eggNOG" id="KOG2647">
    <property type="taxonomic scope" value="Eukaryota"/>
</dbReference>
<evidence type="ECO:0000256" key="10">
    <source>
        <dbReference type="ARBA" id="ARBA00022989"/>
    </source>
</evidence>
<keyword evidence="11 12" id="KW-0472">Membrane</keyword>
<evidence type="ECO:0000256" key="1">
    <source>
        <dbReference type="ARBA" id="ARBA00004477"/>
    </source>
</evidence>
<dbReference type="PANTHER" id="PTHR12468:SF2">
    <property type="entry name" value="GPI MANNOSYLTRANSFERASE 2"/>
    <property type="match status" value="1"/>
</dbReference>
<evidence type="ECO:0000256" key="9">
    <source>
        <dbReference type="ARBA" id="ARBA00022824"/>
    </source>
</evidence>
<gene>
    <name evidence="14" type="ORF">AGABI1DRAFT_71435</name>
</gene>
<dbReference type="GO" id="GO:0004376">
    <property type="term" value="F:GPI mannosyltransferase activity"/>
    <property type="evidence" value="ECO:0007669"/>
    <property type="project" value="InterPro"/>
</dbReference>
<comment type="similarity">
    <text evidence="3 12">Belongs to the PIGV family.</text>
</comment>
<dbReference type="PANTHER" id="PTHR12468">
    <property type="entry name" value="GPI MANNOSYLTRANSFERASE 2"/>
    <property type="match status" value="1"/>
</dbReference>
<keyword evidence="6 12" id="KW-0328">Glycosyltransferase</keyword>
<dbReference type="Proteomes" id="UP000008493">
    <property type="component" value="Unassembled WGS sequence"/>
</dbReference>
<dbReference type="GO" id="GO:0000009">
    <property type="term" value="F:alpha-1,6-mannosyltransferase activity"/>
    <property type="evidence" value="ECO:0007669"/>
    <property type="project" value="InterPro"/>
</dbReference>
<dbReference type="UniPathway" id="UPA00196"/>
<feature type="transmembrane region" description="Helical" evidence="12">
    <location>
        <begin position="153"/>
        <end position="179"/>
    </location>
</feature>
<evidence type="ECO:0000313" key="15">
    <source>
        <dbReference type="Proteomes" id="UP000008493"/>
    </source>
</evidence>
<accession>K5XC18</accession>
<comment type="pathway">
    <text evidence="2 12">Glycolipid biosynthesis; glycosylphosphatidylinositol-anchor biosynthesis.</text>
</comment>
<evidence type="ECO:0000256" key="4">
    <source>
        <dbReference type="ARBA" id="ARBA00013795"/>
    </source>
</evidence>
<reference evidence="15" key="1">
    <citation type="journal article" date="2012" name="Proc. Natl. Acad. Sci. U.S.A.">
        <title>Genome sequence of the button mushroom Agaricus bisporus reveals mechanisms governing adaptation to a humic-rich ecological niche.</title>
        <authorList>
            <person name="Morin E."/>
            <person name="Kohler A."/>
            <person name="Baker A.R."/>
            <person name="Foulongne-Oriol M."/>
            <person name="Lombard V."/>
            <person name="Nagy L.G."/>
            <person name="Ohm R.A."/>
            <person name="Patyshakuliyeva A."/>
            <person name="Brun A."/>
            <person name="Aerts A.L."/>
            <person name="Bailey A.M."/>
            <person name="Billette C."/>
            <person name="Coutinho P.M."/>
            <person name="Deakin G."/>
            <person name="Doddapaneni H."/>
            <person name="Floudas D."/>
            <person name="Grimwood J."/>
            <person name="Hilden K."/>
            <person name="Kuees U."/>
            <person name="LaButti K.M."/>
            <person name="Lapidus A."/>
            <person name="Lindquist E.A."/>
            <person name="Lucas S.M."/>
            <person name="Murat C."/>
            <person name="Riley R.W."/>
            <person name="Salamov A.A."/>
            <person name="Schmutz J."/>
            <person name="Subramanian V."/>
            <person name="Woesten H.A.B."/>
            <person name="Xu J."/>
            <person name="Eastwood D.C."/>
            <person name="Foster G.D."/>
            <person name="Sonnenberg A.S."/>
            <person name="Cullen D."/>
            <person name="de Vries R.P."/>
            <person name="Lundell T."/>
            <person name="Hibbett D.S."/>
            <person name="Henrissat B."/>
            <person name="Burton K.S."/>
            <person name="Kerrigan R.W."/>
            <person name="Challen M.P."/>
            <person name="Grigoriev I.V."/>
            <person name="Martin F."/>
        </authorList>
    </citation>
    <scope>NUCLEOTIDE SEQUENCE [LARGE SCALE GENOMIC DNA]</scope>
    <source>
        <strain evidence="15">JB137-S8 / ATCC MYA-4627 / FGSC 10392</strain>
    </source>
</reference>
<feature type="chain" id="PRO_5003886358" description="GPI mannosyltransferase 2" evidence="13">
    <location>
        <begin position="24"/>
        <end position="370"/>
    </location>
</feature>
<evidence type="ECO:0000313" key="14">
    <source>
        <dbReference type="EMBL" id="EKM80848.1"/>
    </source>
</evidence>
<keyword evidence="7 12" id="KW-0808">Transferase</keyword>
<comment type="function">
    <text evidence="12">Mannosyltransferase involved in glycosylphosphatidylinositol-anchor biosynthesis.</text>
</comment>
<keyword evidence="9 12" id="KW-0256">Endoplasmic reticulum</keyword>
<keyword evidence="15" id="KW-1185">Reference proteome</keyword>
<dbReference type="KEGG" id="abp:AGABI1DRAFT71435"/>
<keyword evidence="13" id="KW-0732">Signal</keyword>
<sequence length="370" mass="42027">MVRAIFFRAVLVSRAVFLTVALAALTAVPTPFDASAPDGLFVRWDVLHFLDIARDGYRWEHNYAFLLAGPFLLRLLRHPALLFLVNTALAYDSSVTLYRLSLRRLRRKDLARLAALLALIPSSPATLYWAPYAEPFFTYLSYRGMFASARRQWLKATLFFTLAATFRSNGFFLAGFIIWPCFLLKPSLSTLAISVLSTVLILSPFLAHNFAAYLSFCPSSSPAPWCSNTIPLVYSHVQSVYWNVGFLKYWSLSQLPNFLLAFPLLITLFTYSLTYLFYFLTSTPSPDPFFNSSIAPHAIHALLMSSLLLFASHTQIVLRLAPSMPFTYWAAAYLFTHPTHHPFLSRLWLPWSLIWSLLSVILWIAFLPPA</sequence>
<dbReference type="FunCoup" id="K5XC18">
    <property type="interactions" value="56"/>
</dbReference>
<evidence type="ECO:0000256" key="3">
    <source>
        <dbReference type="ARBA" id="ARBA00008698"/>
    </source>
</evidence>
<dbReference type="OMA" id="GALFIWC"/>
<dbReference type="GeneID" id="18830954"/>
<dbReference type="EC" id="2.4.1.-" evidence="12"/>
<proteinExistence type="inferred from homology"/>
<feature type="transmembrane region" description="Helical" evidence="12">
    <location>
        <begin position="80"/>
        <end position="98"/>
    </location>
</feature>
<dbReference type="EMBL" id="JH971388">
    <property type="protein sequence ID" value="EKM80848.1"/>
    <property type="molecule type" value="Genomic_DNA"/>
</dbReference>
<protein>
    <recommendedName>
        <fullName evidence="4 12">GPI mannosyltransferase 2</fullName>
        <ecNumber evidence="12">2.4.1.-</ecNumber>
    </recommendedName>
</protein>
<dbReference type="OrthoDB" id="10252502at2759"/>
<dbReference type="GO" id="GO:0005789">
    <property type="term" value="C:endoplasmic reticulum membrane"/>
    <property type="evidence" value="ECO:0007669"/>
    <property type="project" value="UniProtKB-SubCell"/>
</dbReference>
<dbReference type="RefSeq" id="XP_007328146.1">
    <property type="nucleotide sequence ID" value="XM_007328084.1"/>
</dbReference>
<keyword evidence="8 12" id="KW-0812">Transmembrane</keyword>
<evidence type="ECO:0000256" key="6">
    <source>
        <dbReference type="ARBA" id="ARBA00022676"/>
    </source>
</evidence>
<evidence type="ECO:0000256" key="13">
    <source>
        <dbReference type="SAM" id="SignalP"/>
    </source>
</evidence>
<feature type="transmembrane region" description="Helical" evidence="12">
    <location>
        <begin position="347"/>
        <end position="366"/>
    </location>
</feature>
<feature type="transmembrane region" description="Helical" evidence="12">
    <location>
        <begin position="258"/>
        <end position="280"/>
    </location>
</feature>
<feature type="transmembrane region" description="Helical" evidence="12">
    <location>
        <begin position="316"/>
        <end position="335"/>
    </location>
</feature>
<evidence type="ECO:0000256" key="11">
    <source>
        <dbReference type="ARBA" id="ARBA00023136"/>
    </source>
</evidence>
<comment type="caution">
    <text evidence="12">Lacks conserved residue(s) required for the propagation of feature annotation.</text>
</comment>
<dbReference type="InParanoid" id="K5XC18"/>
<organism evidence="14 15">
    <name type="scientific">Agaricus bisporus var. burnettii (strain JB137-S8 / ATCC MYA-4627 / FGSC 10392)</name>
    <name type="common">White button mushroom</name>
    <dbReference type="NCBI Taxonomy" id="597362"/>
    <lineage>
        <taxon>Eukaryota</taxon>
        <taxon>Fungi</taxon>
        <taxon>Dikarya</taxon>
        <taxon>Basidiomycota</taxon>
        <taxon>Agaricomycotina</taxon>
        <taxon>Agaricomycetes</taxon>
        <taxon>Agaricomycetidae</taxon>
        <taxon>Agaricales</taxon>
        <taxon>Agaricineae</taxon>
        <taxon>Agaricaceae</taxon>
        <taxon>Agaricus</taxon>
    </lineage>
</organism>
<dbReference type="GO" id="GO:0031501">
    <property type="term" value="C:mannosyltransferase complex"/>
    <property type="evidence" value="ECO:0007669"/>
    <property type="project" value="TreeGrafter"/>
</dbReference>
<dbReference type="GO" id="GO:0006506">
    <property type="term" value="P:GPI anchor biosynthetic process"/>
    <property type="evidence" value="ECO:0007669"/>
    <property type="project" value="UniProtKB-UniPathway"/>
</dbReference>
<keyword evidence="5 12" id="KW-0337">GPI-anchor biosynthesis</keyword>
<feature type="transmembrane region" description="Helical" evidence="12">
    <location>
        <begin position="289"/>
        <end position="310"/>
    </location>
</feature>
<evidence type="ECO:0000256" key="12">
    <source>
        <dbReference type="RuleBase" id="RU363112"/>
    </source>
</evidence>
<evidence type="ECO:0000256" key="5">
    <source>
        <dbReference type="ARBA" id="ARBA00022502"/>
    </source>
</evidence>
<dbReference type="InterPro" id="IPR007315">
    <property type="entry name" value="PIG-V/Gpi18"/>
</dbReference>
<keyword evidence="10 12" id="KW-1133">Transmembrane helix</keyword>
<comment type="subcellular location">
    <subcellularLocation>
        <location evidence="1 12">Endoplasmic reticulum membrane</location>
        <topology evidence="1 12">Multi-pass membrane protein</topology>
    </subcellularLocation>
</comment>
<dbReference type="Pfam" id="PF04188">
    <property type="entry name" value="Mannosyl_trans2"/>
    <property type="match status" value="1"/>
</dbReference>
<evidence type="ECO:0000256" key="2">
    <source>
        <dbReference type="ARBA" id="ARBA00004687"/>
    </source>
</evidence>
<dbReference type="AlphaFoldDB" id="K5XC18"/>
<evidence type="ECO:0000256" key="7">
    <source>
        <dbReference type="ARBA" id="ARBA00022679"/>
    </source>
</evidence>